<dbReference type="Proteomes" id="UP000588098">
    <property type="component" value="Unassembled WGS sequence"/>
</dbReference>
<gene>
    <name evidence="1" type="ORF">FHS42_006206</name>
</gene>
<name>A0A7W9QFK8_9ACTN</name>
<reference evidence="1 2" key="1">
    <citation type="submission" date="2020-08" db="EMBL/GenBank/DDBJ databases">
        <title>Genomic Encyclopedia of Type Strains, Phase III (KMG-III): the genomes of soil and plant-associated and newly described type strains.</title>
        <authorList>
            <person name="Whitman W."/>
        </authorList>
    </citation>
    <scope>NUCLEOTIDE SEQUENCE [LARGE SCALE GENOMIC DNA]</scope>
    <source>
        <strain evidence="1 2">CECT 8305</strain>
    </source>
</reference>
<dbReference type="EMBL" id="JACHJL010000021">
    <property type="protein sequence ID" value="MBB5939114.1"/>
    <property type="molecule type" value="Genomic_DNA"/>
</dbReference>
<accession>A0A7W9QFK8</accession>
<sequence length="48" mass="4852">MAPLVRPRSALHGLAVVPEYDASLAGVGIACLVTRVPAGPLGRKTGRG</sequence>
<organism evidence="1 2">
    <name type="scientific">Streptomyces zagrosensis</name>
    <dbReference type="NCBI Taxonomy" id="1042984"/>
    <lineage>
        <taxon>Bacteria</taxon>
        <taxon>Bacillati</taxon>
        <taxon>Actinomycetota</taxon>
        <taxon>Actinomycetes</taxon>
        <taxon>Kitasatosporales</taxon>
        <taxon>Streptomycetaceae</taxon>
        <taxon>Streptomyces</taxon>
    </lineage>
</organism>
<evidence type="ECO:0000313" key="2">
    <source>
        <dbReference type="Proteomes" id="UP000588098"/>
    </source>
</evidence>
<evidence type="ECO:0000313" key="1">
    <source>
        <dbReference type="EMBL" id="MBB5939114.1"/>
    </source>
</evidence>
<proteinExistence type="predicted"/>
<keyword evidence="2" id="KW-1185">Reference proteome</keyword>
<dbReference type="AlphaFoldDB" id="A0A7W9QFK8"/>
<comment type="caution">
    <text evidence="1">The sequence shown here is derived from an EMBL/GenBank/DDBJ whole genome shotgun (WGS) entry which is preliminary data.</text>
</comment>
<protein>
    <submittedName>
        <fullName evidence="1">Uncharacterized protein</fullName>
    </submittedName>
</protein>